<accession>A0A2N0PS60</accession>
<name>A0A2N0PS60_9GLOM</name>
<dbReference type="VEuPathDB" id="FungiDB:RhiirFUN_025366"/>
<gene>
    <name evidence="1" type="ORF">CHRIB12_LOCUS19440</name>
    <name evidence="2" type="ORF">RhiirA5_415370</name>
</gene>
<dbReference type="OrthoDB" id="2323961at2759"/>
<evidence type="ECO:0000313" key="3">
    <source>
        <dbReference type="Proteomes" id="UP000232722"/>
    </source>
</evidence>
<dbReference type="Proteomes" id="UP000232722">
    <property type="component" value="Unassembled WGS sequence"/>
</dbReference>
<comment type="caution">
    <text evidence="2">The sequence shown here is derived from an EMBL/GenBank/DDBJ whole genome shotgun (WGS) entry which is preliminary data.</text>
</comment>
<dbReference type="Proteomes" id="UP000684084">
    <property type="component" value="Unassembled WGS sequence"/>
</dbReference>
<dbReference type="EMBL" id="CAGKOT010000054">
    <property type="protein sequence ID" value="CAB5385841.1"/>
    <property type="molecule type" value="Genomic_DNA"/>
</dbReference>
<dbReference type="EMBL" id="LLXJ01000440">
    <property type="protein sequence ID" value="PKC09661.1"/>
    <property type="molecule type" value="Genomic_DNA"/>
</dbReference>
<proteinExistence type="predicted"/>
<dbReference type="SUPFAM" id="SSF47769">
    <property type="entry name" value="SAM/Pointed domain"/>
    <property type="match status" value="1"/>
</dbReference>
<dbReference type="VEuPathDB" id="FungiDB:FUN_015507"/>
<reference evidence="2 3" key="1">
    <citation type="submission" date="2016-04" db="EMBL/GenBank/DDBJ databases">
        <title>Genome analyses suggest a sexual origin of heterokaryosis in a supposedly ancient asexual fungus.</title>
        <authorList>
            <person name="Ropars J."/>
            <person name="Sedzielewska K."/>
            <person name="Noel J."/>
            <person name="Charron P."/>
            <person name="Farinelli L."/>
            <person name="Marton T."/>
            <person name="Kruger M."/>
            <person name="Pelin A."/>
            <person name="Brachmann A."/>
            <person name="Corradi N."/>
        </authorList>
    </citation>
    <scope>NUCLEOTIDE SEQUENCE [LARGE SCALE GENOMIC DNA]</scope>
    <source>
        <strain evidence="2 3">A5</strain>
    </source>
</reference>
<dbReference type="AlphaFoldDB" id="A0A2N0PS60"/>
<reference evidence="2 3" key="2">
    <citation type="submission" date="2017-09" db="EMBL/GenBank/DDBJ databases">
        <title>Extensive intraspecific genome diversity in a model arbuscular mycorrhizal fungus.</title>
        <authorList>
            <person name="Chen E.C."/>
            <person name="Morin E."/>
            <person name="Beaudet D."/>
            <person name="Noel J."/>
            <person name="Ndikumana S."/>
            <person name="Charron P."/>
            <person name="St-Onge C."/>
            <person name="Giorgi J."/>
            <person name="Grigoriev I.V."/>
            <person name="Roux C."/>
            <person name="Martin F.M."/>
            <person name="Corradi N."/>
        </authorList>
    </citation>
    <scope>NUCLEOTIDE SEQUENCE [LARGE SCALE GENOMIC DNA]</scope>
    <source>
        <strain evidence="2 3">A5</strain>
    </source>
</reference>
<dbReference type="InterPro" id="IPR013761">
    <property type="entry name" value="SAM/pointed_sf"/>
</dbReference>
<protein>
    <submittedName>
        <fullName evidence="2">Uncharacterized protein</fullName>
    </submittedName>
</protein>
<reference evidence="1" key="3">
    <citation type="submission" date="2020-05" db="EMBL/GenBank/DDBJ databases">
        <authorList>
            <person name="Rincon C."/>
            <person name="Sanders R I."/>
            <person name="Robbins C."/>
            <person name="Chaturvedi A."/>
        </authorList>
    </citation>
    <scope>NUCLEOTIDE SEQUENCE</scope>
    <source>
        <strain evidence="1">CHB12</strain>
    </source>
</reference>
<dbReference type="Gene3D" id="1.10.150.50">
    <property type="entry name" value="Transcription Factor, Ets-1"/>
    <property type="match status" value="1"/>
</dbReference>
<evidence type="ECO:0000313" key="1">
    <source>
        <dbReference type="EMBL" id="CAB5385841.1"/>
    </source>
</evidence>
<organism evidence="2 3">
    <name type="scientific">Rhizophagus irregularis</name>
    <dbReference type="NCBI Taxonomy" id="588596"/>
    <lineage>
        <taxon>Eukaryota</taxon>
        <taxon>Fungi</taxon>
        <taxon>Fungi incertae sedis</taxon>
        <taxon>Mucoromycota</taxon>
        <taxon>Glomeromycotina</taxon>
        <taxon>Glomeromycetes</taxon>
        <taxon>Glomerales</taxon>
        <taxon>Glomeraceae</taxon>
        <taxon>Rhizophagus</taxon>
    </lineage>
</organism>
<sequence>MADELPKDVAKWSVDDVETYLTFKMDCFDEDDIKAIKGGRVNGKGFLRLTEGILVSEFKIGFMYAVAIMDLVNELNNKREDKEVKERMASLSLDNTKKTPEIDASRVVNASADVTLHQLFNEGYIKQGDLLVYCRNSKTHGTVISVRKFENVDEKSQITTKLPDNSQSLLSKNLSDLERDVVTDFNKDHGLNNDSKVKPNKNPFPYFFVGTSLFELRKKYEERNTKSK</sequence>
<evidence type="ECO:0000313" key="2">
    <source>
        <dbReference type="EMBL" id="PKC09661.1"/>
    </source>
</evidence>
<dbReference type="VEuPathDB" id="FungiDB:RhiirA1_447190"/>